<dbReference type="Gene3D" id="3.40.630.30">
    <property type="match status" value="1"/>
</dbReference>
<dbReference type="CDD" id="cd04301">
    <property type="entry name" value="NAT_SF"/>
    <property type="match status" value="1"/>
</dbReference>
<dbReference type="STRING" id="1392247.A0A3N4KU26"/>
<dbReference type="SUPFAM" id="SSF55729">
    <property type="entry name" value="Acyl-CoA N-acyltransferases (Nat)"/>
    <property type="match status" value="1"/>
</dbReference>
<evidence type="ECO:0000259" key="2">
    <source>
        <dbReference type="Pfam" id="PF22998"/>
    </source>
</evidence>
<dbReference type="PANTHER" id="PTHR34815:SF4">
    <property type="entry name" value="N-ACETYLTRANSFERASE DOMAIN-CONTAINING PROTEIN"/>
    <property type="match status" value="1"/>
</dbReference>
<dbReference type="Pfam" id="PF22998">
    <property type="entry name" value="GNAT_LYC1-like"/>
    <property type="match status" value="1"/>
</dbReference>
<dbReference type="Proteomes" id="UP000277580">
    <property type="component" value="Unassembled WGS sequence"/>
</dbReference>
<feature type="domain" description="N-acetyltransferase" evidence="1">
    <location>
        <begin position="110"/>
        <end position="150"/>
    </location>
</feature>
<organism evidence="3 4">
    <name type="scientific">Morchella conica CCBAS932</name>
    <dbReference type="NCBI Taxonomy" id="1392247"/>
    <lineage>
        <taxon>Eukaryota</taxon>
        <taxon>Fungi</taxon>
        <taxon>Dikarya</taxon>
        <taxon>Ascomycota</taxon>
        <taxon>Pezizomycotina</taxon>
        <taxon>Pezizomycetes</taxon>
        <taxon>Pezizales</taxon>
        <taxon>Morchellaceae</taxon>
        <taxon>Morchella</taxon>
    </lineage>
</organism>
<name>A0A3N4KU26_9PEZI</name>
<dbReference type="PANTHER" id="PTHR34815">
    <property type="entry name" value="LYSINE ACETYLTRANSFERASE"/>
    <property type="match status" value="1"/>
</dbReference>
<dbReference type="InterPro" id="IPR053013">
    <property type="entry name" value="LAT"/>
</dbReference>
<evidence type="ECO:0000259" key="1">
    <source>
        <dbReference type="Pfam" id="PF00583"/>
    </source>
</evidence>
<evidence type="ECO:0000313" key="4">
    <source>
        <dbReference type="Proteomes" id="UP000277580"/>
    </source>
</evidence>
<dbReference type="GO" id="GO:0016747">
    <property type="term" value="F:acyltransferase activity, transferring groups other than amino-acyl groups"/>
    <property type="evidence" value="ECO:0007669"/>
    <property type="project" value="InterPro"/>
</dbReference>
<proteinExistence type="predicted"/>
<dbReference type="AlphaFoldDB" id="A0A3N4KU26"/>
<accession>A0A3N4KU26</accession>
<dbReference type="EMBL" id="ML119119">
    <property type="protein sequence ID" value="RPB14084.1"/>
    <property type="molecule type" value="Genomic_DNA"/>
</dbReference>
<gene>
    <name evidence="3" type="ORF">P167DRAFT_503891</name>
</gene>
<evidence type="ECO:0000313" key="3">
    <source>
        <dbReference type="EMBL" id="RPB14084.1"/>
    </source>
</evidence>
<reference evidence="3 4" key="1">
    <citation type="journal article" date="2018" name="Nat. Ecol. Evol.">
        <title>Pezizomycetes genomes reveal the molecular basis of ectomycorrhizal truffle lifestyle.</title>
        <authorList>
            <person name="Murat C."/>
            <person name="Payen T."/>
            <person name="Noel B."/>
            <person name="Kuo A."/>
            <person name="Morin E."/>
            <person name="Chen J."/>
            <person name="Kohler A."/>
            <person name="Krizsan K."/>
            <person name="Balestrini R."/>
            <person name="Da Silva C."/>
            <person name="Montanini B."/>
            <person name="Hainaut M."/>
            <person name="Levati E."/>
            <person name="Barry K.W."/>
            <person name="Belfiori B."/>
            <person name="Cichocki N."/>
            <person name="Clum A."/>
            <person name="Dockter R.B."/>
            <person name="Fauchery L."/>
            <person name="Guy J."/>
            <person name="Iotti M."/>
            <person name="Le Tacon F."/>
            <person name="Lindquist E.A."/>
            <person name="Lipzen A."/>
            <person name="Malagnac F."/>
            <person name="Mello A."/>
            <person name="Molinier V."/>
            <person name="Miyauchi S."/>
            <person name="Poulain J."/>
            <person name="Riccioni C."/>
            <person name="Rubini A."/>
            <person name="Sitrit Y."/>
            <person name="Splivallo R."/>
            <person name="Traeger S."/>
            <person name="Wang M."/>
            <person name="Zifcakova L."/>
            <person name="Wipf D."/>
            <person name="Zambonelli A."/>
            <person name="Paolocci F."/>
            <person name="Nowrousian M."/>
            <person name="Ottonello S."/>
            <person name="Baldrian P."/>
            <person name="Spatafora J.W."/>
            <person name="Henrissat B."/>
            <person name="Nagy L.G."/>
            <person name="Aury J.M."/>
            <person name="Wincker P."/>
            <person name="Grigoriev I.V."/>
            <person name="Bonfante P."/>
            <person name="Martin F.M."/>
        </authorList>
    </citation>
    <scope>NUCLEOTIDE SEQUENCE [LARGE SCALE GENOMIC DNA]</scope>
    <source>
        <strain evidence="3 4">CCBAS932</strain>
    </source>
</reference>
<feature type="domain" description="LYC1 C-terminal" evidence="2">
    <location>
        <begin position="178"/>
        <end position="377"/>
    </location>
</feature>
<keyword evidence="4" id="KW-1185">Reference proteome</keyword>
<dbReference type="InParanoid" id="A0A3N4KU26"/>
<dbReference type="FunCoup" id="A0A3N4KU26">
    <property type="interactions" value="95"/>
</dbReference>
<dbReference type="InterPro" id="IPR055100">
    <property type="entry name" value="GNAT_LYC1-like"/>
</dbReference>
<dbReference type="Pfam" id="PF00583">
    <property type="entry name" value="Acetyltransf_1"/>
    <property type="match status" value="1"/>
</dbReference>
<dbReference type="InterPro" id="IPR016181">
    <property type="entry name" value="Acyl_CoA_acyltransferase"/>
</dbReference>
<dbReference type="InterPro" id="IPR000182">
    <property type="entry name" value="GNAT_dom"/>
</dbReference>
<dbReference type="OrthoDB" id="2020070at2759"/>
<sequence length="377" mass="42401">MSPADTISVPSPEFLYFRQASVREKLICWNRNSASWGGLLNLPDYLGRETLNGSQLMTRDGQIKYWVLSSLDKPPAEGEEEPDTIYAACETLQKPVIVKTKDGDCTEEISYGIASVYTNPKCRRKGVASVLLARLAKWLDTEGNCRVSALYSDVGKDFYAVHGGWMPYSSNQLTVSISPSETKYTAHTEVKTKPLQRADLKHLCKTDQDTLKSQFQSLALPPDTHARFTFLPTFAQACWHFGTEEYICEKVLGKSPMVKGALVDNNTWLYWTHDFAEKKLVVLRVVASGDKEGLVARLKGLLSAAEKEAREWEFGKIVAWSPIRELVEAAELLEKEERGIAVDVADRENDSIPSLRWHSAEVKGLTLWDPNEKYAWC</sequence>
<protein>
    <submittedName>
        <fullName evidence="3">Uncharacterized protein</fullName>
    </submittedName>
</protein>